<dbReference type="InterPro" id="IPR015797">
    <property type="entry name" value="NUDIX_hydrolase-like_dom_sf"/>
</dbReference>
<dbReference type="GO" id="GO:0016787">
    <property type="term" value="F:hydrolase activity"/>
    <property type="evidence" value="ECO:0007669"/>
    <property type="project" value="UniProtKB-KW"/>
</dbReference>
<dbReference type="PANTHER" id="PTHR43046">
    <property type="entry name" value="GDP-MANNOSE MANNOSYL HYDROLASE"/>
    <property type="match status" value="1"/>
</dbReference>
<evidence type="ECO:0000256" key="1">
    <source>
        <dbReference type="ARBA" id="ARBA00001946"/>
    </source>
</evidence>
<proteinExistence type="predicted"/>
<sequence length="211" mass="22200">MSLHADALTTLRDWEAPDDEQEALRRRYLTHLERHPDGMLRAGRPDHVTASTLVLDAAGTSVLLTLHAKSGRWFQVGGHTEPEDATLAGAALREALEETGIARADLALDPVPLLLDAHHVPFCGPGENVHHLDVMFVAHAAASAAPSISEESLDLAWWPVDGLPDAELAPFVARALARRRHAGQAGSASGAAGSSSDGGGSSRAAADQPSR</sequence>
<dbReference type="RefSeq" id="WP_345264272.1">
    <property type="nucleotide sequence ID" value="NZ_BAABIM010000001.1"/>
</dbReference>
<accession>A0ABP8W4K3</accession>
<feature type="region of interest" description="Disordered" evidence="3">
    <location>
        <begin position="182"/>
        <end position="211"/>
    </location>
</feature>
<keyword evidence="2 5" id="KW-0378">Hydrolase</keyword>
<feature type="compositionally biased region" description="Low complexity" evidence="3">
    <location>
        <begin position="202"/>
        <end position="211"/>
    </location>
</feature>
<protein>
    <submittedName>
        <fullName evidence="5">NUDIX hydrolase</fullName>
    </submittedName>
</protein>
<keyword evidence="6" id="KW-1185">Reference proteome</keyword>
<dbReference type="Pfam" id="PF00293">
    <property type="entry name" value="NUDIX"/>
    <property type="match status" value="1"/>
</dbReference>
<evidence type="ECO:0000313" key="5">
    <source>
        <dbReference type="EMBL" id="GAA4678877.1"/>
    </source>
</evidence>
<comment type="caution">
    <text evidence="5">The sequence shown here is derived from an EMBL/GenBank/DDBJ whole genome shotgun (WGS) entry which is preliminary data.</text>
</comment>
<name>A0ABP8W4K3_9ACTN</name>
<gene>
    <name evidence="5" type="ORF">GCM10023226_15250</name>
</gene>
<dbReference type="InterPro" id="IPR000086">
    <property type="entry name" value="NUDIX_hydrolase_dom"/>
</dbReference>
<dbReference type="PANTHER" id="PTHR43046:SF16">
    <property type="entry name" value="ADP-RIBOSE PYROPHOSPHATASE YJHB-RELATED"/>
    <property type="match status" value="1"/>
</dbReference>
<reference evidence="6" key="1">
    <citation type="journal article" date="2019" name="Int. J. Syst. Evol. Microbiol.">
        <title>The Global Catalogue of Microorganisms (GCM) 10K type strain sequencing project: providing services to taxonomists for standard genome sequencing and annotation.</title>
        <authorList>
            <consortium name="The Broad Institute Genomics Platform"/>
            <consortium name="The Broad Institute Genome Sequencing Center for Infectious Disease"/>
            <person name="Wu L."/>
            <person name="Ma J."/>
        </authorList>
    </citation>
    <scope>NUCLEOTIDE SEQUENCE [LARGE SCALE GENOMIC DNA]</scope>
    <source>
        <strain evidence="6">JCM 18127</strain>
    </source>
</reference>
<evidence type="ECO:0000313" key="6">
    <source>
        <dbReference type="Proteomes" id="UP001500621"/>
    </source>
</evidence>
<feature type="compositionally biased region" description="Low complexity" evidence="3">
    <location>
        <begin position="183"/>
        <end position="195"/>
    </location>
</feature>
<feature type="domain" description="Nudix hydrolase" evidence="4">
    <location>
        <begin position="45"/>
        <end position="181"/>
    </location>
</feature>
<organism evidence="5 6">
    <name type="scientific">Nocardioides nanhaiensis</name>
    <dbReference type="NCBI Taxonomy" id="1476871"/>
    <lineage>
        <taxon>Bacteria</taxon>
        <taxon>Bacillati</taxon>
        <taxon>Actinomycetota</taxon>
        <taxon>Actinomycetes</taxon>
        <taxon>Propionibacteriales</taxon>
        <taxon>Nocardioidaceae</taxon>
        <taxon>Nocardioides</taxon>
    </lineage>
</organism>
<dbReference type="PROSITE" id="PS51462">
    <property type="entry name" value="NUDIX"/>
    <property type="match status" value="1"/>
</dbReference>
<dbReference type="EMBL" id="BAABIM010000001">
    <property type="protein sequence ID" value="GAA4678877.1"/>
    <property type="molecule type" value="Genomic_DNA"/>
</dbReference>
<evidence type="ECO:0000256" key="3">
    <source>
        <dbReference type="SAM" id="MobiDB-lite"/>
    </source>
</evidence>
<dbReference type="Proteomes" id="UP001500621">
    <property type="component" value="Unassembled WGS sequence"/>
</dbReference>
<dbReference type="SUPFAM" id="SSF55811">
    <property type="entry name" value="Nudix"/>
    <property type="match status" value="1"/>
</dbReference>
<dbReference type="Gene3D" id="3.90.79.10">
    <property type="entry name" value="Nucleoside Triphosphate Pyrophosphohydrolase"/>
    <property type="match status" value="1"/>
</dbReference>
<evidence type="ECO:0000256" key="2">
    <source>
        <dbReference type="ARBA" id="ARBA00022801"/>
    </source>
</evidence>
<dbReference type="CDD" id="cd03674">
    <property type="entry name" value="NUDIX_Hydrolase"/>
    <property type="match status" value="1"/>
</dbReference>
<comment type="cofactor">
    <cofactor evidence="1">
        <name>Mg(2+)</name>
        <dbReference type="ChEBI" id="CHEBI:18420"/>
    </cofactor>
</comment>
<evidence type="ECO:0000259" key="4">
    <source>
        <dbReference type="PROSITE" id="PS51462"/>
    </source>
</evidence>